<dbReference type="GO" id="GO:0046872">
    <property type="term" value="F:metal ion binding"/>
    <property type="evidence" value="ECO:0007669"/>
    <property type="project" value="UniProtKB-KW"/>
</dbReference>
<dbReference type="PANTHER" id="PTHR33337">
    <property type="entry name" value="GFA DOMAIN-CONTAINING PROTEIN"/>
    <property type="match status" value="1"/>
</dbReference>
<dbReference type="Proteomes" id="UP000799441">
    <property type="component" value="Unassembled WGS sequence"/>
</dbReference>
<gene>
    <name evidence="7" type="ORF">K431DRAFT_281681</name>
</gene>
<comment type="similarity">
    <text evidence="1">Belongs to the Gfa family.</text>
</comment>
<evidence type="ECO:0000313" key="8">
    <source>
        <dbReference type="Proteomes" id="UP000799441"/>
    </source>
</evidence>
<dbReference type="PROSITE" id="PS51891">
    <property type="entry name" value="CENP_V_GFA"/>
    <property type="match status" value="1"/>
</dbReference>
<evidence type="ECO:0000256" key="5">
    <source>
        <dbReference type="SAM" id="MobiDB-lite"/>
    </source>
</evidence>
<keyword evidence="2" id="KW-0479">Metal-binding</keyword>
<dbReference type="GO" id="GO:0016846">
    <property type="term" value="F:carbon-sulfur lyase activity"/>
    <property type="evidence" value="ECO:0007669"/>
    <property type="project" value="InterPro"/>
</dbReference>
<dbReference type="Pfam" id="PF04828">
    <property type="entry name" value="GFA"/>
    <property type="match status" value="1"/>
</dbReference>
<dbReference type="OrthoDB" id="406544at2759"/>
<evidence type="ECO:0000256" key="4">
    <source>
        <dbReference type="ARBA" id="ARBA00023239"/>
    </source>
</evidence>
<organism evidence="7 8">
    <name type="scientific">Polychaeton citri CBS 116435</name>
    <dbReference type="NCBI Taxonomy" id="1314669"/>
    <lineage>
        <taxon>Eukaryota</taxon>
        <taxon>Fungi</taxon>
        <taxon>Dikarya</taxon>
        <taxon>Ascomycota</taxon>
        <taxon>Pezizomycotina</taxon>
        <taxon>Dothideomycetes</taxon>
        <taxon>Dothideomycetidae</taxon>
        <taxon>Capnodiales</taxon>
        <taxon>Capnodiaceae</taxon>
        <taxon>Polychaeton</taxon>
    </lineage>
</organism>
<dbReference type="EMBL" id="MU003770">
    <property type="protein sequence ID" value="KAF2724730.1"/>
    <property type="molecule type" value="Genomic_DNA"/>
</dbReference>
<feature type="compositionally biased region" description="Polar residues" evidence="5">
    <location>
        <begin position="13"/>
        <end position="23"/>
    </location>
</feature>
<keyword evidence="8" id="KW-1185">Reference proteome</keyword>
<dbReference type="Gene3D" id="3.90.1590.10">
    <property type="entry name" value="glutathione-dependent formaldehyde- activating enzyme (gfa)"/>
    <property type="match status" value="1"/>
</dbReference>
<name>A0A9P4QEF9_9PEZI</name>
<dbReference type="PANTHER" id="PTHR33337:SF31">
    <property type="entry name" value="DUF636 DOMAIN PROTEIN (AFU_ORTHOLOGUE AFUA_2G12650)"/>
    <property type="match status" value="1"/>
</dbReference>
<feature type="domain" description="CENP-V/GFA" evidence="6">
    <location>
        <begin position="31"/>
        <end position="181"/>
    </location>
</feature>
<keyword evidence="4" id="KW-0456">Lyase</keyword>
<dbReference type="InterPro" id="IPR006913">
    <property type="entry name" value="CENP-V/GFA"/>
</dbReference>
<dbReference type="AlphaFoldDB" id="A0A9P4QEF9"/>
<dbReference type="InterPro" id="IPR011057">
    <property type="entry name" value="Mss4-like_sf"/>
</dbReference>
<dbReference type="SUPFAM" id="SSF51316">
    <property type="entry name" value="Mss4-like"/>
    <property type="match status" value="1"/>
</dbReference>
<evidence type="ECO:0000256" key="1">
    <source>
        <dbReference type="ARBA" id="ARBA00005495"/>
    </source>
</evidence>
<evidence type="ECO:0000256" key="3">
    <source>
        <dbReference type="ARBA" id="ARBA00022833"/>
    </source>
</evidence>
<feature type="region of interest" description="Disordered" evidence="5">
    <location>
        <begin position="1"/>
        <end position="23"/>
    </location>
</feature>
<accession>A0A9P4QEF9</accession>
<proteinExistence type="inferred from homology"/>
<reference evidence="7" key="1">
    <citation type="journal article" date="2020" name="Stud. Mycol.">
        <title>101 Dothideomycetes genomes: a test case for predicting lifestyles and emergence of pathogens.</title>
        <authorList>
            <person name="Haridas S."/>
            <person name="Albert R."/>
            <person name="Binder M."/>
            <person name="Bloem J."/>
            <person name="Labutti K."/>
            <person name="Salamov A."/>
            <person name="Andreopoulos B."/>
            <person name="Baker S."/>
            <person name="Barry K."/>
            <person name="Bills G."/>
            <person name="Bluhm B."/>
            <person name="Cannon C."/>
            <person name="Castanera R."/>
            <person name="Culley D."/>
            <person name="Daum C."/>
            <person name="Ezra D."/>
            <person name="Gonzalez J."/>
            <person name="Henrissat B."/>
            <person name="Kuo A."/>
            <person name="Liang C."/>
            <person name="Lipzen A."/>
            <person name="Lutzoni F."/>
            <person name="Magnuson J."/>
            <person name="Mondo S."/>
            <person name="Nolan M."/>
            <person name="Ohm R."/>
            <person name="Pangilinan J."/>
            <person name="Park H.-J."/>
            <person name="Ramirez L."/>
            <person name="Alfaro M."/>
            <person name="Sun H."/>
            <person name="Tritt A."/>
            <person name="Yoshinaga Y."/>
            <person name="Zwiers L.-H."/>
            <person name="Turgeon B."/>
            <person name="Goodwin S."/>
            <person name="Spatafora J."/>
            <person name="Crous P."/>
            <person name="Grigoriev I."/>
        </authorList>
    </citation>
    <scope>NUCLEOTIDE SEQUENCE</scope>
    <source>
        <strain evidence="7">CBS 116435</strain>
    </source>
</reference>
<comment type="caution">
    <text evidence="7">The sequence shown here is derived from an EMBL/GenBank/DDBJ whole genome shotgun (WGS) entry which is preliminary data.</text>
</comment>
<evidence type="ECO:0000256" key="2">
    <source>
        <dbReference type="ARBA" id="ARBA00022723"/>
    </source>
</evidence>
<keyword evidence="3" id="KW-0862">Zinc</keyword>
<sequence>MDMEYTPDHTGPMANSTEPPTLNTTGDAIKLTATCMCKSIQLTLQGLPSATWLCHCCNCRKLTGTLFATQVSYKPEQVTLVDTHKSLHKYSFEHPDHPDPRTAPKPNTAWCGRCGCPVWCDLDGYGGIWYLIRYGLIDAEDEAASKVLEGAVGGDVDSGRAFRPGLEFFCKRKPGWAKEWKVEGARQMEEMKL</sequence>
<evidence type="ECO:0000313" key="7">
    <source>
        <dbReference type="EMBL" id="KAF2724730.1"/>
    </source>
</evidence>
<evidence type="ECO:0000259" key="6">
    <source>
        <dbReference type="PROSITE" id="PS51891"/>
    </source>
</evidence>
<protein>
    <recommendedName>
        <fullName evidence="6">CENP-V/GFA domain-containing protein</fullName>
    </recommendedName>
</protein>